<dbReference type="KEGG" id="tai:Taci_0451"/>
<dbReference type="InterPro" id="IPR010175">
    <property type="entry name" value="LysK"/>
</dbReference>
<dbReference type="PROSITE" id="PS00758">
    <property type="entry name" value="ARGE_DAPE_CPG2_1"/>
    <property type="match status" value="1"/>
</dbReference>
<dbReference type="InterPro" id="IPR050072">
    <property type="entry name" value="Peptidase_M20A"/>
</dbReference>
<organism evidence="8 9">
    <name type="scientific">Thermanaerovibrio acidaminovorans (strain ATCC 49978 / DSM 6589 / Su883)</name>
    <name type="common">Selenomonas acidaminovorans</name>
    <dbReference type="NCBI Taxonomy" id="525903"/>
    <lineage>
        <taxon>Bacteria</taxon>
        <taxon>Thermotogati</taxon>
        <taxon>Synergistota</taxon>
        <taxon>Synergistia</taxon>
        <taxon>Synergistales</taxon>
        <taxon>Synergistaceae</taxon>
        <taxon>Thermanaerovibrio</taxon>
    </lineage>
</organism>
<dbReference type="EMBL" id="CP001818">
    <property type="protein sequence ID" value="ACZ18687.1"/>
    <property type="molecule type" value="Genomic_DNA"/>
</dbReference>
<sequence>MDPVSFLSDLIRVPSPSGDEGPAAEVLAEALLGLGWERSWIDPAGNVLASRGDGLSRVALFGHLDTVPGGPEPMIRGDQVWGRGSVDAKGPLCAMAVAGSRVELPPGVGLVLVAAVGEEVDSRGARHALASGQLEGVRGVVVGEPTGTDGVALSYRGRVLLRLSDSDGGAHRSCDSGPLTRVLMGASRVVSHVSHLEGFSSAVVHMEGEESGGRSARVTLDLRVPVGASALALAEELVPMASGVRVELLEVVEPHSVGAGDPVVSCLRGSIRGVGRNPRLLAKLGTCDFNVLAPLGVPMGVYGPGDPRLDHSDQERLDVGDYLRSIEVLSDAIPRIVSRVCNPQGR</sequence>
<dbReference type="PATRIC" id="fig|525903.6.peg.456"/>
<dbReference type="Gene3D" id="3.40.630.10">
    <property type="entry name" value="Zn peptidases"/>
    <property type="match status" value="2"/>
</dbReference>
<keyword evidence="2" id="KW-0028">Amino-acid biosynthesis</keyword>
<evidence type="ECO:0000313" key="8">
    <source>
        <dbReference type="EMBL" id="ACZ18687.1"/>
    </source>
</evidence>
<dbReference type="eggNOG" id="COG0624">
    <property type="taxonomic scope" value="Bacteria"/>
</dbReference>
<accession>D1B8T4</accession>
<dbReference type="STRING" id="525903.Taci_0451"/>
<dbReference type="GO" id="GO:0009085">
    <property type="term" value="P:lysine biosynthetic process"/>
    <property type="evidence" value="ECO:0007669"/>
    <property type="project" value="UniProtKB-KW"/>
</dbReference>
<dbReference type="OrthoDB" id="9792335at2"/>
<evidence type="ECO:0000256" key="2">
    <source>
        <dbReference type="ARBA" id="ARBA00022605"/>
    </source>
</evidence>
<evidence type="ECO:0000313" key="9">
    <source>
        <dbReference type="Proteomes" id="UP000002030"/>
    </source>
</evidence>
<keyword evidence="4" id="KW-0378">Hydrolase</keyword>
<keyword evidence="1" id="KW-0963">Cytoplasm</keyword>
<keyword evidence="3" id="KW-0479">Metal-binding</keyword>
<keyword evidence="7" id="KW-0170">Cobalt</keyword>
<dbReference type="GO" id="GO:0050897">
    <property type="term" value="F:cobalt ion binding"/>
    <property type="evidence" value="ECO:0007669"/>
    <property type="project" value="InterPro"/>
</dbReference>
<dbReference type="AlphaFoldDB" id="D1B8T4"/>
<protein>
    <submittedName>
        <fullName evidence="8">N-acetyl-ornithine/N-acetyl-lysine deacetylase</fullName>
    </submittedName>
</protein>
<dbReference type="GO" id="GO:0008270">
    <property type="term" value="F:zinc ion binding"/>
    <property type="evidence" value="ECO:0007669"/>
    <property type="project" value="InterPro"/>
</dbReference>
<dbReference type="GO" id="GO:0016811">
    <property type="term" value="F:hydrolase activity, acting on carbon-nitrogen (but not peptide) bonds, in linear amides"/>
    <property type="evidence" value="ECO:0007669"/>
    <property type="project" value="InterPro"/>
</dbReference>
<dbReference type="Proteomes" id="UP000002030">
    <property type="component" value="Chromosome"/>
</dbReference>
<dbReference type="EnsemblBacteria" id="ACZ18687">
    <property type="protein sequence ID" value="ACZ18687"/>
    <property type="gene ID" value="Taci_0451"/>
</dbReference>
<dbReference type="InterPro" id="IPR001261">
    <property type="entry name" value="ArgE/DapE_CS"/>
</dbReference>
<dbReference type="PANTHER" id="PTHR43808">
    <property type="entry name" value="ACETYLORNITHINE DEACETYLASE"/>
    <property type="match status" value="1"/>
</dbReference>
<dbReference type="SUPFAM" id="SSF53187">
    <property type="entry name" value="Zn-dependent exopeptidases"/>
    <property type="match status" value="1"/>
</dbReference>
<keyword evidence="6" id="KW-0457">Lysine biosynthesis</keyword>
<proteinExistence type="predicted"/>
<evidence type="ECO:0000256" key="6">
    <source>
        <dbReference type="ARBA" id="ARBA00023154"/>
    </source>
</evidence>
<evidence type="ECO:0000256" key="1">
    <source>
        <dbReference type="ARBA" id="ARBA00022490"/>
    </source>
</evidence>
<keyword evidence="5" id="KW-0862">Zinc</keyword>
<evidence type="ECO:0000256" key="3">
    <source>
        <dbReference type="ARBA" id="ARBA00022723"/>
    </source>
</evidence>
<gene>
    <name evidence="8" type="ordered locus">Taci_0451</name>
</gene>
<evidence type="ECO:0000256" key="4">
    <source>
        <dbReference type="ARBA" id="ARBA00022801"/>
    </source>
</evidence>
<reference evidence="8 9" key="1">
    <citation type="journal article" date="2009" name="Stand. Genomic Sci.">
        <title>Complete genome sequence of Thermanaerovibrio acidaminovorans type strain (Su883).</title>
        <authorList>
            <person name="Chovatia M."/>
            <person name="Sikorski J."/>
            <person name="Schroder M."/>
            <person name="Lapidus A."/>
            <person name="Nolan M."/>
            <person name="Tice H."/>
            <person name="Glavina Del Rio T."/>
            <person name="Copeland A."/>
            <person name="Cheng J.F."/>
            <person name="Lucas S."/>
            <person name="Chen F."/>
            <person name="Bruce D."/>
            <person name="Goodwin L."/>
            <person name="Pitluck S."/>
            <person name="Ivanova N."/>
            <person name="Mavromatis K."/>
            <person name="Ovchinnikova G."/>
            <person name="Pati A."/>
            <person name="Chen A."/>
            <person name="Palaniappan K."/>
            <person name="Land M."/>
            <person name="Hauser L."/>
            <person name="Chang Y.J."/>
            <person name="Jeffries C.D."/>
            <person name="Chain P."/>
            <person name="Saunders E."/>
            <person name="Detter J.C."/>
            <person name="Brettin T."/>
            <person name="Rohde M."/>
            <person name="Goker M."/>
            <person name="Spring S."/>
            <person name="Bristow J."/>
            <person name="Markowitz V."/>
            <person name="Hugenholtz P."/>
            <person name="Kyrpides N.C."/>
            <person name="Klenk H.P."/>
            <person name="Eisen J.A."/>
        </authorList>
    </citation>
    <scope>NUCLEOTIDE SEQUENCE [LARGE SCALE GENOMIC DNA]</scope>
    <source>
        <strain evidence="9">ATCC 49978 / DSM 6589 / Su883</strain>
    </source>
</reference>
<dbReference type="NCBIfam" id="TIGR01902">
    <property type="entry name" value="dapE-lys-deAc"/>
    <property type="match status" value="1"/>
</dbReference>
<dbReference type="HOGENOM" id="CLU_021802_2_0_0"/>
<evidence type="ECO:0000256" key="5">
    <source>
        <dbReference type="ARBA" id="ARBA00022833"/>
    </source>
</evidence>
<evidence type="ECO:0000256" key="7">
    <source>
        <dbReference type="ARBA" id="ARBA00023285"/>
    </source>
</evidence>
<dbReference type="PANTHER" id="PTHR43808:SF28">
    <property type="entry name" value="[LYSW]-LYSINE_[LYSW]-ORNITHINE HYDROLASE"/>
    <property type="match status" value="1"/>
</dbReference>
<dbReference type="RefSeq" id="WP_012869203.1">
    <property type="nucleotide sequence ID" value="NC_013522.1"/>
</dbReference>
<dbReference type="Pfam" id="PF01546">
    <property type="entry name" value="Peptidase_M20"/>
    <property type="match status" value="1"/>
</dbReference>
<dbReference type="InterPro" id="IPR002933">
    <property type="entry name" value="Peptidase_M20"/>
</dbReference>
<name>D1B8T4_THEAS</name>
<keyword evidence="9" id="KW-1185">Reference proteome</keyword>